<dbReference type="GO" id="GO:0009002">
    <property type="term" value="F:serine-type D-Ala-D-Ala carboxypeptidase activity"/>
    <property type="evidence" value="ECO:0007669"/>
    <property type="project" value="UniProtKB-EC"/>
</dbReference>
<evidence type="ECO:0000256" key="6">
    <source>
        <dbReference type="ARBA" id="ARBA00034000"/>
    </source>
</evidence>
<dbReference type="Proteomes" id="UP000435187">
    <property type="component" value="Unassembled WGS sequence"/>
</dbReference>
<dbReference type="PANTHER" id="PTHR30627:SF26">
    <property type="entry name" value="PENICILLIN-BINDING PROTEIN 2B"/>
    <property type="match status" value="1"/>
</dbReference>
<keyword evidence="8" id="KW-0812">Transmembrane</keyword>
<dbReference type="GO" id="GO:0009252">
    <property type="term" value="P:peptidoglycan biosynthetic process"/>
    <property type="evidence" value="ECO:0007669"/>
    <property type="project" value="UniProtKB-UniPathway"/>
</dbReference>
<feature type="region of interest" description="Disordered" evidence="7">
    <location>
        <begin position="709"/>
        <end position="733"/>
    </location>
</feature>
<evidence type="ECO:0000256" key="7">
    <source>
        <dbReference type="SAM" id="MobiDB-lite"/>
    </source>
</evidence>
<proteinExistence type="inferred from homology"/>
<name>A0A6N7QYZ2_9BACI</name>
<comment type="caution">
    <text evidence="10">The sequence shown here is derived from an EMBL/GenBank/DDBJ whole genome shotgun (WGS) entry which is preliminary data.</text>
</comment>
<dbReference type="Gene3D" id="3.30.70.2110">
    <property type="match status" value="1"/>
</dbReference>
<dbReference type="InterPro" id="IPR050515">
    <property type="entry name" value="Beta-lactam/transpept"/>
</dbReference>
<dbReference type="InterPro" id="IPR012338">
    <property type="entry name" value="Beta-lactam/transpept-like"/>
</dbReference>
<dbReference type="UniPathway" id="UPA00219"/>
<evidence type="ECO:0000259" key="9">
    <source>
        <dbReference type="PROSITE" id="PS51178"/>
    </source>
</evidence>
<comment type="pathway">
    <text evidence="2">Cell wall biogenesis; peptidoglycan biosynthesis.</text>
</comment>
<protein>
    <recommendedName>
        <fullName evidence="4">serine-type D-Ala-D-Ala carboxypeptidase</fullName>
        <ecNumber evidence="4">3.4.16.4</ecNumber>
    </recommendedName>
</protein>
<dbReference type="InterPro" id="IPR001460">
    <property type="entry name" value="PCN-bd_Tpept"/>
</dbReference>
<evidence type="ECO:0000256" key="8">
    <source>
        <dbReference type="SAM" id="Phobius"/>
    </source>
</evidence>
<comment type="similarity">
    <text evidence="3">Belongs to the transpeptidase family.</text>
</comment>
<comment type="subcellular location">
    <subcellularLocation>
        <location evidence="1">Membrane</location>
    </subcellularLocation>
</comment>
<dbReference type="Gene3D" id="3.40.710.10">
    <property type="entry name" value="DD-peptidase/beta-lactamase superfamily"/>
    <property type="match status" value="1"/>
</dbReference>
<feature type="transmembrane region" description="Helical" evidence="8">
    <location>
        <begin position="12"/>
        <end position="30"/>
    </location>
</feature>
<accession>A0A6N7QYZ2</accession>
<dbReference type="SUPFAM" id="SSF56519">
    <property type="entry name" value="Penicillin binding protein dimerisation domain"/>
    <property type="match status" value="1"/>
</dbReference>
<dbReference type="CDD" id="cd06575">
    <property type="entry name" value="PASTA_Pbp2x-like_2"/>
    <property type="match status" value="1"/>
</dbReference>
<dbReference type="EMBL" id="WJEE01000019">
    <property type="protein sequence ID" value="MRI66724.1"/>
    <property type="molecule type" value="Genomic_DNA"/>
</dbReference>
<dbReference type="InterPro" id="IPR036138">
    <property type="entry name" value="PBP_dimer_sf"/>
</dbReference>
<organism evidence="10 11">
    <name type="scientific">Gracilibacillus thailandensis</name>
    <dbReference type="NCBI Taxonomy" id="563735"/>
    <lineage>
        <taxon>Bacteria</taxon>
        <taxon>Bacillati</taxon>
        <taxon>Bacillota</taxon>
        <taxon>Bacilli</taxon>
        <taxon>Bacillales</taxon>
        <taxon>Bacillaceae</taxon>
        <taxon>Gracilibacillus</taxon>
    </lineage>
</organism>
<dbReference type="Pfam" id="PF03793">
    <property type="entry name" value="PASTA"/>
    <property type="match status" value="1"/>
</dbReference>
<dbReference type="GO" id="GO:0008658">
    <property type="term" value="F:penicillin binding"/>
    <property type="evidence" value="ECO:0007669"/>
    <property type="project" value="InterPro"/>
</dbReference>
<dbReference type="Pfam" id="PF00905">
    <property type="entry name" value="Transpeptidase"/>
    <property type="match status" value="1"/>
</dbReference>
<evidence type="ECO:0000313" key="10">
    <source>
        <dbReference type="EMBL" id="MRI66724.1"/>
    </source>
</evidence>
<dbReference type="PANTHER" id="PTHR30627">
    <property type="entry name" value="PEPTIDOGLYCAN D,D-TRANSPEPTIDASE"/>
    <property type="match status" value="1"/>
</dbReference>
<evidence type="ECO:0000256" key="3">
    <source>
        <dbReference type="ARBA" id="ARBA00007171"/>
    </source>
</evidence>
<evidence type="ECO:0000256" key="2">
    <source>
        <dbReference type="ARBA" id="ARBA00004752"/>
    </source>
</evidence>
<evidence type="ECO:0000256" key="1">
    <source>
        <dbReference type="ARBA" id="ARBA00004370"/>
    </source>
</evidence>
<dbReference type="RefSeq" id="WP_153835396.1">
    <property type="nucleotide sequence ID" value="NZ_JBHUMW010000030.1"/>
</dbReference>
<dbReference type="AlphaFoldDB" id="A0A6N7QYZ2"/>
<dbReference type="Gene3D" id="3.90.1310.10">
    <property type="entry name" value="Penicillin-binding protein 2a (Domain 2)"/>
    <property type="match status" value="1"/>
</dbReference>
<evidence type="ECO:0000256" key="4">
    <source>
        <dbReference type="ARBA" id="ARBA00012448"/>
    </source>
</evidence>
<gene>
    <name evidence="10" type="ORF">GH885_10310</name>
</gene>
<dbReference type="EC" id="3.4.16.4" evidence="4"/>
<dbReference type="SUPFAM" id="SSF56601">
    <property type="entry name" value="beta-lactamase/transpeptidase-like"/>
    <property type="match status" value="1"/>
</dbReference>
<sequence length="733" mass="81820">MKSRTTEVMPIVWIVIFTSFFLVIAGRFLYIQVSGEVSGVSIQELADEKRTNSYSIPASRGTIYDRNGMALAQEHVVYRLYAIVDESHTTNPLHPKHVKDVNETAQKLAPILEMEESEIAERLNEGIKNERFQVEFGSNARELNQEQKEEIEALELPGINFIEEPIRFYPNGMFASHTIGLTDKQDDQIVGINGVEGFMNDLLTGVNGSISYQRDKFNMKLLDPKEVINEPDNGDDVYLTLDQKIQTLVEDALSEVEDEYDPARMTAVVMNAKTGEILALSNRPSYNPNDIGEVENWYNDVIATPFEPGSTMKVFTLASAIEEGVWNPDDQYESGTYKAGGRTIGDHNGRQGWGKISYLEGIQRSSNVAAAKLAYEKVGSEKFLEYLKAFDFDQKTGIDLPGEVAGEILYNWESEKVTTAFGQGTTTTPIQLMKAATAITNEGKMLKPYIIDKTVDHDTNEVIAEKEPEVVGEPISSETAKKTLEVLETVITSENGTGHNIYNLNDYSVAGKTGTANFVDPETGKYKTGRNSYIFSFLGMAPAEDPELIMYVSVKEPNLEVTESGSAPVSFVFKNVMENSLRYLNIEPDKDATEPIEVVEIPEWEGKQTDSYVNKLKELGVKPIVIGDGENIKKVNMQPGTKITARQTVMVATDNMKMPDLTGWSFRDVLSFRDFLDLDLEWMGNGYVKKQSIETGSSLNEQDYLMVELEEPDVPEDQENASDESGEEANEEE</sequence>
<feature type="domain" description="PASTA" evidence="9">
    <location>
        <begin position="595"/>
        <end position="653"/>
    </location>
</feature>
<comment type="catalytic activity">
    <reaction evidence="6">
        <text>Preferential cleavage: (Ac)2-L-Lys-D-Ala-|-D-Ala. Also transpeptidation of peptidyl-alanyl moieties that are N-acyl substituents of D-alanine.</text>
        <dbReference type="EC" id="3.4.16.4"/>
    </reaction>
</comment>
<dbReference type="Gene3D" id="2.20.70.70">
    <property type="match status" value="1"/>
</dbReference>
<dbReference type="GO" id="GO:0005886">
    <property type="term" value="C:plasma membrane"/>
    <property type="evidence" value="ECO:0007669"/>
    <property type="project" value="TreeGrafter"/>
</dbReference>
<evidence type="ECO:0000256" key="5">
    <source>
        <dbReference type="ARBA" id="ARBA00023136"/>
    </source>
</evidence>
<keyword evidence="11" id="KW-1185">Reference proteome</keyword>
<dbReference type="GO" id="GO:0071555">
    <property type="term" value="P:cell wall organization"/>
    <property type="evidence" value="ECO:0007669"/>
    <property type="project" value="TreeGrafter"/>
</dbReference>
<evidence type="ECO:0000313" key="11">
    <source>
        <dbReference type="Proteomes" id="UP000435187"/>
    </source>
</evidence>
<dbReference type="PROSITE" id="PS51178">
    <property type="entry name" value="PASTA"/>
    <property type="match status" value="1"/>
</dbReference>
<reference evidence="10 11" key="1">
    <citation type="submission" date="2019-10" db="EMBL/GenBank/DDBJ databases">
        <title>Gracilibacillus salitolerans sp. nov., a moderate halophile isolated from a saline soil in northwest China.</title>
        <authorList>
            <person name="Gan L."/>
        </authorList>
    </citation>
    <scope>NUCLEOTIDE SEQUENCE [LARGE SCALE GENOMIC DNA]</scope>
    <source>
        <strain evidence="10 11">TP2-8</strain>
    </source>
</reference>
<keyword evidence="5 8" id="KW-0472">Membrane</keyword>
<keyword evidence="8" id="KW-1133">Transmembrane helix</keyword>
<dbReference type="Pfam" id="PF03717">
    <property type="entry name" value="PBP_dimer"/>
    <property type="match status" value="1"/>
</dbReference>
<dbReference type="SUPFAM" id="SSF54184">
    <property type="entry name" value="Penicillin-binding protein 2x (pbp-2x), c-terminal domain"/>
    <property type="match status" value="2"/>
</dbReference>
<dbReference type="InterPro" id="IPR005543">
    <property type="entry name" value="PASTA_dom"/>
</dbReference>
<dbReference type="InterPro" id="IPR005311">
    <property type="entry name" value="PBP_dimer"/>
</dbReference>